<evidence type="ECO:0000313" key="9">
    <source>
        <dbReference type="Proteomes" id="UP001592530"/>
    </source>
</evidence>
<feature type="transmembrane region" description="Helical" evidence="6">
    <location>
        <begin position="45"/>
        <end position="66"/>
    </location>
</feature>
<keyword evidence="4 6" id="KW-1133">Transmembrane helix</keyword>
<feature type="transmembrane region" description="Helical" evidence="6">
    <location>
        <begin position="269"/>
        <end position="292"/>
    </location>
</feature>
<protein>
    <submittedName>
        <fullName evidence="8">MFS transporter</fullName>
    </submittedName>
</protein>
<feature type="transmembrane region" description="Helical" evidence="6">
    <location>
        <begin position="78"/>
        <end position="96"/>
    </location>
</feature>
<evidence type="ECO:0000313" key="8">
    <source>
        <dbReference type="EMBL" id="MFC1430368.1"/>
    </source>
</evidence>
<feature type="transmembrane region" description="Helical" evidence="6">
    <location>
        <begin position="236"/>
        <end position="257"/>
    </location>
</feature>
<dbReference type="Pfam" id="PF07690">
    <property type="entry name" value="MFS_1"/>
    <property type="match status" value="1"/>
</dbReference>
<dbReference type="PANTHER" id="PTHR23513">
    <property type="entry name" value="INTEGRAL MEMBRANE EFFLUX PROTEIN-RELATED"/>
    <property type="match status" value="1"/>
</dbReference>
<name>A0ABV6WWE1_9ACTN</name>
<feature type="transmembrane region" description="Helical" evidence="6">
    <location>
        <begin position="16"/>
        <end position="39"/>
    </location>
</feature>
<evidence type="ECO:0000256" key="2">
    <source>
        <dbReference type="ARBA" id="ARBA00022475"/>
    </source>
</evidence>
<dbReference type="PANTHER" id="PTHR23513:SF6">
    <property type="entry name" value="MAJOR FACILITATOR SUPERFAMILY ASSOCIATED DOMAIN-CONTAINING PROTEIN"/>
    <property type="match status" value="1"/>
</dbReference>
<comment type="subcellular location">
    <subcellularLocation>
        <location evidence="1">Cell membrane</location>
        <topology evidence="1">Multi-pass membrane protein</topology>
    </subcellularLocation>
</comment>
<evidence type="ECO:0000256" key="3">
    <source>
        <dbReference type="ARBA" id="ARBA00022692"/>
    </source>
</evidence>
<comment type="caution">
    <text evidence="8">The sequence shown here is derived from an EMBL/GenBank/DDBJ whole genome shotgun (WGS) entry which is preliminary data.</text>
</comment>
<dbReference type="InterPro" id="IPR011701">
    <property type="entry name" value="MFS"/>
</dbReference>
<dbReference type="InterPro" id="IPR036259">
    <property type="entry name" value="MFS_trans_sf"/>
</dbReference>
<proteinExistence type="predicted"/>
<feature type="transmembrane region" description="Helical" evidence="6">
    <location>
        <begin position="357"/>
        <end position="379"/>
    </location>
</feature>
<gene>
    <name evidence="8" type="ORF">ACEZDB_06780</name>
</gene>
<dbReference type="EMBL" id="JBHEZY010000002">
    <property type="protein sequence ID" value="MFC1430368.1"/>
    <property type="molecule type" value="Genomic_DNA"/>
</dbReference>
<dbReference type="SUPFAM" id="SSF103473">
    <property type="entry name" value="MFS general substrate transporter"/>
    <property type="match status" value="1"/>
</dbReference>
<keyword evidence="2" id="KW-1003">Cell membrane</keyword>
<keyword evidence="5 6" id="KW-0472">Membrane</keyword>
<dbReference type="InterPro" id="IPR020846">
    <property type="entry name" value="MFS_dom"/>
</dbReference>
<sequence>MAWGTVKVLRDRNARIYLGGVIVSGFGNTAMSLAAGIWIKTLTGSNSLAALVACCAWLPSLAGPAIGTLADRVRRRPLLVLTNLVLAVVMTAPLAVRTGGTVWVLFVVLTLVGAGSVLTDAAETALMAAAVPERLRGDFNGLVRTAIESMKLLAPPAGAGLFAALGGPSVALLDAITFALAGVAFALLRITEITEAEKTREPVADGPMETPPGRAAWWTETAAGIRFLCGHPLLRGLVLAAGAAMVASSLSSTATFAMLDAGLHRSPAFAGVLTPLQGLGSVVAGLAAGSLLRRVPERAFVAAGLLLFALGVLARATPFLPVVLVGQLAVGLGLPCPLIAAMTAVQRETPPEFLGRVAATASTMMFAPTGLALLVGSGLVAGFDYRVQLVAAAALGLSAAAGLLRGSAR</sequence>
<dbReference type="Proteomes" id="UP001592530">
    <property type="component" value="Unassembled WGS sequence"/>
</dbReference>
<keyword evidence="3 6" id="KW-0812">Transmembrane</keyword>
<feature type="transmembrane region" description="Helical" evidence="6">
    <location>
        <begin position="102"/>
        <end position="121"/>
    </location>
</feature>
<evidence type="ECO:0000256" key="5">
    <source>
        <dbReference type="ARBA" id="ARBA00023136"/>
    </source>
</evidence>
<feature type="transmembrane region" description="Helical" evidence="6">
    <location>
        <begin position="385"/>
        <end position="404"/>
    </location>
</feature>
<dbReference type="PROSITE" id="PS50850">
    <property type="entry name" value="MFS"/>
    <property type="match status" value="1"/>
</dbReference>
<evidence type="ECO:0000256" key="4">
    <source>
        <dbReference type="ARBA" id="ARBA00022989"/>
    </source>
</evidence>
<reference evidence="8 9" key="1">
    <citation type="submission" date="2024-09" db="EMBL/GenBank/DDBJ databases">
        <authorList>
            <person name="Lee S.D."/>
        </authorList>
    </citation>
    <scope>NUCLEOTIDE SEQUENCE [LARGE SCALE GENOMIC DNA]</scope>
    <source>
        <strain evidence="8 9">N1-3</strain>
    </source>
</reference>
<evidence type="ECO:0000259" key="7">
    <source>
        <dbReference type="PROSITE" id="PS50850"/>
    </source>
</evidence>
<dbReference type="CDD" id="cd06173">
    <property type="entry name" value="MFS_MefA_like"/>
    <property type="match status" value="1"/>
</dbReference>
<feature type="domain" description="Major facilitator superfamily (MFS) profile" evidence="7">
    <location>
        <begin position="13"/>
        <end position="409"/>
    </location>
</feature>
<evidence type="ECO:0000256" key="6">
    <source>
        <dbReference type="SAM" id="Phobius"/>
    </source>
</evidence>
<accession>A0ABV6WWE1</accession>
<evidence type="ECO:0000256" key="1">
    <source>
        <dbReference type="ARBA" id="ARBA00004651"/>
    </source>
</evidence>
<feature type="transmembrane region" description="Helical" evidence="6">
    <location>
        <begin position="299"/>
        <end position="316"/>
    </location>
</feature>
<dbReference type="RefSeq" id="WP_380549875.1">
    <property type="nucleotide sequence ID" value="NZ_JBHEZY010000002.1"/>
</dbReference>
<feature type="transmembrane region" description="Helical" evidence="6">
    <location>
        <begin position="322"/>
        <end position="345"/>
    </location>
</feature>
<organism evidence="8 9">
    <name type="scientific">Streptacidiphilus alkalitolerans</name>
    <dbReference type="NCBI Taxonomy" id="3342712"/>
    <lineage>
        <taxon>Bacteria</taxon>
        <taxon>Bacillati</taxon>
        <taxon>Actinomycetota</taxon>
        <taxon>Actinomycetes</taxon>
        <taxon>Kitasatosporales</taxon>
        <taxon>Streptomycetaceae</taxon>
        <taxon>Streptacidiphilus</taxon>
    </lineage>
</organism>
<dbReference type="Gene3D" id="1.20.1250.20">
    <property type="entry name" value="MFS general substrate transporter like domains"/>
    <property type="match status" value="1"/>
</dbReference>